<feature type="domain" description="Reverse transcriptase Ty1/copia-type" evidence="1">
    <location>
        <begin position="2"/>
        <end position="122"/>
    </location>
</feature>
<reference evidence="2" key="1">
    <citation type="submission" date="2018-02" db="EMBL/GenBank/DDBJ databases">
        <authorList>
            <person name="Cohen D.B."/>
            <person name="Kent A.D."/>
        </authorList>
    </citation>
    <scope>NUCLEOTIDE SEQUENCE</scope>
</reference>
<sequence>MSSIRVILGLTASLDLELEQMDVKTAFLHGDLEEEIYMVQPEGFEAKGKEHKVCRLKKSLYGLKQAPRQWYKKFDSFMVGQGYTRIDVDHCVYVRQFPNGKFIILLLYVDDMLIVGQDANMILRDRKAKKLWLSQEKYVERVLERFNMKHAKLVSTPLGGHFKLSKKSCPSSNKEKENMASIPYSSVVGSLMYAMVCTRPNIAHAVGVVSRFMVNLGKEHWEAVKWIFRYLRGSSKSCLSFGSSKPVLEGYTDADMAGDLNGRKSTSGFLFTFVGGVVSWQSKLQKCVALSTTEAEYIAATEAGKEMLWMKRFLQDLGLKQDEYVVHCDSQSALDLSKNSTYHSRMKHIDVRYHWLRLIVDQQLMQLRKIHTDKNPADMLTKVVPKEKLELCAGSAGMNSN</sequence>
<evidence type="ECO:0000313" key="2">
    <source>
        <dbReference type="EMBL" id="SPD16934.1"/>
    </source>
</evidence>
<dbReference type="PANTHER" id="PTHR11439:SF467">
    <property type="entry name" value="INTEGRASE CATALYTIC DOMAIN-CONTAINING PROTEIN"/>
    <property type="match status" value="1"/>
</dbReference>
<accession>A0A2N9HYW5</accession>
<dbReference type="AlphaFoldDB" id="A0A2N9HYW5"/>
<dbReference type="InterPro" id="IPR013103">
    <property type="entry name" value="RVT_2"/>
</dbReference>
<organism evidence="2">
    <name type="scientific">Fagus sylvatica</name>
    <name type="common">Beechnut</name>
    <dbReference type="NCBI Taxonomy" id="28930"/>
    <lineage>
        <taxon>Eukaryota</taxon>
        <taxon>Viridiplantae</taxon>
        <taxon>Streptophyta</taxon>
        <taxon>Embryophyta</taxon>
        <taxon>Tracheophyta</taxon>
        <taxon>Spermatophyta</taxon>
        <taxon>Magnoliopsida</taxon>
        <taxon>eudicotyledons</taxon>
        <taxon>Gunneridae</taxon>
        <taxon>Pentapetalae</taxon>
        <taxon>rosids</taxon>
        <taxon>fabids</taxon>
        <taxon>Fagales</taxon>
        <taxon>Fagaceae</taxon>
        <taxon>Fagus</taxon>
    </lineage>
</organism>
<evidence type="ECO:0000259" key="1">
    <source>
        <dbReference type="Pfam" id="PF07727"/>
    </source>
</evidence>
<dbReference type="SUPFAM" id="SSF56672">
    <property type="entry name" value="DNA/RNA polymerases"/>
    <property type="match status" value="1"/>
</dbReference>
<dbReference type="CDD" id="cd09272">
    <property type="entry name" value="RNase_HI_RT_Ty1"/>
    <property type="match status" value="1"/>
</dbReference>
<protein>
    <recommendedName>
        <fullName evidence="1">Reverse transcriptase Ty1/copia-type domain-containing protein</fullName>
    </recommendedName>
</protein>
<dbReference type="PANTHER" id="PTHR11439">
    <property type="entry name" value="GAG-POL-RELATED RETROTRANSPOSON"/>
    <property type="match status" value="1"/>
</dbReference>
<gene>
    <name evidence="2" type="ORF">FSB_LOCUS44816</name>
</gene>
<dbReference type="InterPro" id="IPR043502">
    <property type="entry name" value="DNA/RNA_pol_sf"/>
</dbReference>
<proteinExistence type="predicted"/>
<dbReference type="EMBL" id="OIVN01004364">
    <property type="protein sequence ID" value="SPD16934.1"/>
    <property type="molecule type" value="Genomic_DNA"/>
</dbReference>
<name>A0A2N9HYW5_FAGSY</name>
<dbReference type="Pfam" id="PF07727">
    <property type="entry name" value="RVT_2"/>
    <property type="match status" value="1"/>
</dbReference>